<evidence type="ECO:0000256" key="1">
    <source>
        <dbReference type="SAM" id="MobiDB-lite"/>
    </source>
</evidence>
<sequence length="195" mass="20021">MSAIFGLGNGLPISTRASSAERSGAHESIESFSAGSAAPVSGVAAIGSEGGSSKSQLSDAVQAVMLEFQNIGSGSSSFAAAMDAVKANDSANGIKTTDDPVSSNSDPAKDDPALAEQDAEEEFKSAARDSFNLPTKDKERNEQARIEKRKERQEIDDAAEQAATDLPENVAGLDSRVAAQVISGPPARQQPALAA</sequence>
<name>A0A853L572_9PROT</name>
<dbReference type="EMBL" id="JPVZ01000001">
    <property type="protein sequence ID" value="OAZ11739.1"/>
    <property type="molecule type" value="Genomic_DNA"/>
</dbReference>
<accession>A0A853L572</accession>
<evidence type="ECO:0000313" key="3">
    <source>
        <dbReference type="Proteomes" id="UP000094009"/>
    </source>
</evidence>
<feature type="compositionally biased region" description="Polar residues" evidence="1">
    <location>
        <begin position="90"/>
        <end position="106"/>
    </location>
</feature>
<comment type="caution">
    <text evidence="2">The sequence shown here is derived from an EMBL/GenBank/DDBJ whole genome shotgun (WGS) entry which is preliminary data.</text>
</comment>
<organism evidence="2 3">
    <name type="scientific">Thalassospira tepidiphila MCCC 1A03514</name>
    <dbReference type="NCBI Taxonomy" id="1177930"/>
    <lineage>
        <taxon>Bacteria</taxon>
        <taxon>Pseudomonadati</taxon>
        <taxon>Pseudomonadota</taxon>
        <taxon>Alphaproteobacteria</taxon>
        <taxon>Rhodospirillales</taxon>
        <taxon>Thalassospiraceae</taxon>
        <taxon>Thalassospira</taxon>
    </lineage>
</organism>
<proteinExistence type="predicted"/>
<feature type="region of interest" description="Disordered" evidence="1">
    <location>
        <begin position="11"/>
        <end position="34"/>
    </location>
</feature>
<reference evidence="2 3" key="1">
    <citation type="submission" date="2014-07" db="EMBL/GenBank/DDBJ databases">
        <title>Draft genome sequence of Thalassospira tepidiphila 1-1B.</title>
        <authorList>
            <person name="Lai Q."/>
            <person name="Shao Z."/>
        </authorList>
    </citation>
    <scope>NUCLEOTIDE SEQUENCE [LARGE SCALE GENOMIC DNA]</scope>
    <source>
        <strain evidence="2 3">MCCC 1A03514</strain>
    </source>
</reference>
<dbReference type="Proteomes" id="UP000094009">
    <property type="component" value="Unassembled WGS sequence"/>
</dbReference>
<gene>
    <name evidence="2" type="ORF">TH4_01225</name>
</gene>
<evidence type="ECO:0000313" key="2">
    <source>
        <dbReference type="EMBL" id="OAZ11739.1"/>
    </source>
</evidence>
<dbReference type="RefSeq" id="WP_064779614.1">
    <property type="nucleotide sequence ID" value="NZ_JPVZ01000001.1"/>
</dbReference>
<feature type="region of interest" description="Disordered" evidence="1">
    <location>
        <begin position="90"/>
        <end position="170"/>
    </location>
</feature>
<dbReference type="AlphaFoldDB" id="A0A853L572"/>
<feature type="compositionally biased region" description="Basic and acidic residues" evidence="1">
    <location>
        <begin position="135"/>
        <end position="155"/>
    </location>
</feature>
<protein>
    <submittedName>
        <fullName evidence="2">Uncharacterized protein</fullName>
    </submittedName>
</protein>